<protein>
    <submittedName>
        <fullName evidence="3">Helix-turn-helix transcriptional regulator</fullName>
    </submittedName>
</protein>
<dbReference type="PANTHER" id="PTHR46797">
    <property type="entry name" value="HTH-TYPE TRANSCRIPTIONAL REGULATOR"/>
    <property type="match status" value="1"/>
</dbReference>
<dbReference type="InterPro" id="IPR050807">
    <property type="entry name" value="TransReg_Diox_bact_type"/>
</dbReference>
<dbReference type="CDD" id="cd00093">
    <property type="entry name" value="HTH_XRE"/>
    <property type="match status" value="1"/>
</dbReference>
<dbReference type="InterPro" id="IPR010982">
    <property type="entry name" value="Lambda_DNA-bd_dom_sf"/>
</dbReference>
<proteinExistence type="predicted"/>
<dbReference type="SUPFAM" id="SSF47413">
    <property type="entry name" value="lambda repressor-like DNA-binding domains"/>
    <property type="match status" value="1"/>
</dbReference>
<dbReference type="RefSeq" id="WP_319953151.1">
    <property type="nucleotide sequence ID" value="NZ_JAXAVX010000002.1"/>
</dbReference>
<evidence type="ECO:0000313" key="4">
    <source>
        <dbReference type="Proteomes" id="UP001277761"/>
    </source>
</evidence>
<dbReference type="PROSITE" id="PS50943">
    <property type="entry name" value="HTH_CROC1"/>
    <property type="match status" value="1"/>
</dbReference>
<evidence type="ECO:0000313" key="3">
    <source>
        <dbReference type="EMBL" id="MDX8150998.1"/>
    </source>
</evidence>
<dbReference type="Gene3D" id="1.10.260.40">
    <property type="entry name" value="lambda repressor-like DNA-binding domains"/>
    <property type="match status" value="1"/>
</dbReference>
<organism evidence="3 4">
    <name type="scientific">Patulibacter brassicae</name>
    <dbReference type="NCBI Taxonomy" id="1705717"/>
    <lineage>
        <taxon>Bacteria</taxon>
        <taxon>Bacillati</taxon>
        <taxon>Actinomycetota</taxon>
        <taxon>Thermoleophilia</taxon>
        <taxon>Solirubrobacterales</taxon>
        <taxon>Patulibacteraceae</taxon>
        <taxon>Patulibacter</taxon>
    </lineage>
</organism>
<feature type="domain" description="HTH cro/C1-type" evidence="2">
    <location>
        <begin position="15"/>
        <end position="69"/>
    </location>
</feature>
<comment type="caution">
    <text evidence="3">The sequence shown here is derived from an EMBL/GenBank/DDBJ whole genome shotgun (WGS) entry which is preliminary data.</text>
</comment>
<sequence length="75" mass="8361">MPDPQPPLVALGDALRQVRLDRRLSQEQLSLETGVHRNYIGGVERGERSPSVATLLRLATALRIELSELFRRAGL</sequence>
<evidence type="ECO:0000259" key="2">
    <source>
        <dbReference type="PROSITE" id="PS50943"/>
    </source>
</evidence>
<evidence type="ECO:0000256" key="1">
    <source>
        <dbReference type="ARBA" id="ARBA00023125"/>
    </source>
</evidence>
<dbReference type="PANTHER" id="PTHR46797:SF1">
    <property type="entry name" value="METHYLPHOSPHONATE SYNTHASE"/>
    <property type="match status" value="1"/>
</dbReference>
<gene>
    <name evidence="3" type="ORF">SK069_05285</name>
</gene>
<keyword evidence="1" id="KW-0238">DNA-binding</keyword>
<dbReference type="InterPro" id="IPR001387">
    <property type="entry name" value="Cro/C1-type_HTH"/>
</dbReference>
<accession>A0ABU4VGU1</accession>
<keyword evidence="4" id="KW-1185">Reference proteome</keyword>
<dbReference type="Proteomes" id="UP001277761">
    <property type="component" value="Unassembled WGS sequence"/>
</dbReference>
<dbReference type="SMART" id="SM00530">
    <property type="entry name" value="HTH_XRE"/>
    <property type="match status" value="1"/>
</dbReference>
<name>A0ABU4VGU1_9ACTN</name>
<dbReference type="EMBL" id="JAXAVX010000002">
    <property type="protein sequence ID" value="MDX8150998.1"/>
    <property type="molecule type" value="Genomic_DNA"/>
</dbReference>
<dbReference type="Pfam" id="PF01381">
    <property type="entry name" value="HTH_3"/>
    <property type="match status" value="1"/>
</dbReference>
<reference evidence="3 4" key="1">
    <citation type="submission" date="2023-11" db="EMBL/GenBank/DDBJ databases">
        <authorList>
            <person name="Xu M."/>
            <person name="Jiang T."/>
        </authorList>
    </citation>
    <scope>NUCLEOTIDE SEQUENCE [LARGE SCALE GENOMIC DNA]</scope>
    <source>
        <strain evidence="3 4">SD</strain>
    </source>
</reference>